<organism evidence="1 2">
    <name type="scientific">Veillonella montpellierensis DNF00314</name>
    <dbReference type="NCBI Taxonomy" id="1401067"/>
    <lineage>
        <taxon>Bacteria</taxon>
        <taxon>Bacillati</taxon>
        <taxon>Bacillota</taxon>
        <taxon>Negativicutes</taxon>
        <taxon>Veillonellales</taxon>
        <taxon>Veillonellaceae</taxon>
        <taxon>Veillonella</taxon>
    </lineage>
</organism>
<dbReference type="Proteomes" id="UP000029628">
    <property type="component" value="Unassembled WGS sequence"/>
</dbReference>
<dbReference type="RefSeq" id="WP_038152920.1">
    <property type="nucleotide sequence ID" value="NZ_JRNT01000026.1"/>
</dbReference>
<gene>
    <name evidence="1" type="ORF">HMPREF0872_06770</name>
</gene>
<dbReference type="AlphaFoldDB" id="A0A096AIB3"/>
<comment type="caution">
    <text evidence="1">The sequence shown here is derived from an EMBL/GenBank/DDBJ whole genome shotgun (WGS) entry which is preliminary data.</text>
</comment>
<dbReference type="EMBL" id="JRNT01000026">
    <property type="protein sequence ID" value="KGF46833.1"/>
    <property type="molecule type" value="Genomic_DNA"/>
</dbReference>
<evidence type="ECO:0000313" key="2">
    <source>
        <dbReference type="Proteomes" id="UP000029628"/>
    </source>
</evidence>
<name>A0A096AIB3_9FIRM</name>
<keyword evidence="2" id="KW-1185">Reference proteome</keyword>
<evidence type="ECO:0008006" key="3">
    <source>
        <dbReference type="Google" id="ProtNLM"/>
    </source>
</evidence>
<accession>A0A096AIB3</accession>
<sequence length="155" mass="18317">MKTSIVAYNPSYHNKDIEWLSHHLRAMDLLELREKGKWDGIDTLKEAIQHKGYKNYCAYGDDGAMIGVLGISEKPMYEDMYCIWFMGSTAMETSLPIKREFVRRSKQMLETWKAEYGRLFNYVHRENHLIRSWLLSVGATLYDTDCQEYQLFIID</sequence>
<protein>
    <recommendedName>
        <fullName evidence="3">Acetyltransferase</fullName>
    </recommendedName>
</protein>
<evidence type="ECO:0000313" key="1">
    <source>
        <dbReference type="EMBL" id="KGF46833.1"/>
    </source>
</evidence>
<reference evidence="1 2" key="1">
    <citation type="submission" date="2014-07" db="EMBL/GenBank/DDBJ databases">
        <authorList>
            <person name="McCorrison J."/>
            <person name="Sanka R."/>
            <person name="Torralba M."/>
            <person name="Gillis M."/>
            <person name="Haft D.H."/>
            <person name="Methe B."/>
            <person name="Sutton G."/>
            <person name="Nelson K.E."/>
        </authorList>
    </citation>
    <scope>NUCLEOTIDE SEQUENCE [LARGE SCALE GENOMIC DNA]</scope>
    <source>
        <strain evidence="1 2">DNF00314</strain>
    </source>
</reference>
<proteinExistence type="predicted"/>